<evidence type="ECO:0000256" key="3">
    <source>
        <dbReference type="ARBA" id="ARBA00023125"/>
    </source>
</evidence>
<dbReference type="InterPro" id="IPR036390">
    <property type="entry name" value="WH_DNA-bd_sf"/>
</dbReference>
<dbReference type="PANTHER" id="PTHR30118">
    <property type="entry name" value="HTH-TYPE TRANSCRIPTIONAL REGULATOR LEUO-RELATED"/>
    <property type="match status" value="1"/>
</dbReference>
<dbReference type="InterPro" id="IPR036388">
    <property type="entry name" value="WH-like_DNA-bd_sf"/>
</dbReference>
<dbReference type="InterPro" id="IPR050389">
    <property type="entry name" value="LysR-type_TF"/>
</dbReference>
<dbReference type="InterPro" id="IPR005119">
    <property type="entry name" value="LysR_subst-bd"/>
</dbReference>
<comment type="caution">
    <text evidence="6">The sequence shown here is derived from an EMBL/GenBank/DDBJ whole genome shotgun (WGS) entry which is preliminary data.</text>
</comment>
<dbReference type="EMBL" id="JAYWLU010000016">
    <property type="protein sequence ID" value="MEX3595780.1"/>
    <property type="molecule type" value="Genomic_DNA"/>
</dbReference>
<proteinExistence type="inferred from homology"/>
<dbReference type="SUPFAM" id="SSF53850">
    <property type="entry name" value="Periplasmic binding protein-like II"/>
    <property type="match status" value="1"/>
</dbReference>
<dbReference type="PROSITE" id="PS50931">
    <property type="entry name" value="HTH_LYSR"/>
    <property type="match status" value="1"/>
</dbReference>
<dbReference type="Gene3D" id="1.10.10.10">
    <property type="entry name" value="Winged helix-like DNA-binding domain superfamily/Winged helix DNA-binding domain"/>
    <property type="match status" value="1"/>
</dbReference>
<dbReference type="PANTHER" id="PTHR30118:SF15">
    <property type="entry name" value="TRANSCRIPTIONAL REGULATORY PROTEIN"/>
    <property type="match status" value="1"/>
</dbReference>
<keyword evidence="3" id="KW-0238">DNA-binding</keyword>
<keyword evidence="7" id="KW-1185">Reference proteome</keyword>
<dbReference type="Gene3D" id="3.40.190.10">
    <property type="entry name" value="Periplasmic binding protein-like II"/>
    <property type="match status" value="2"/>
</dbReference>
<accession>A0ABV3V4U3</accession>
<protein>
    <submittedName>
        <fullName evidence="6">LysR family transcriptional regulator</fullName>
    </submittedName>
</protein>
<dbReference type="RefSeq" id="WP_368629895.1">
    <property type="nucleotide sequence ID" value="NZ_JAYWLU010000016.1"/>
</dbReference>
<dbReference type="Pfam" id="PF00126">
    <property type="entry name" value="HTH_1"/>
    <property type="match status" value="1"/>
</dbReference>
<gene>
    <name evidence="6" type="ORF">VVR66_13760</name>
</gene>
<evidence type="ECO:0000256" key="4">
    <source>
        <dbReference type="ARBA" id="ARBA00023163"/>
    </source>
</evidence>
<evidence type="ECO:0000313" key="6">
    <source>
        <dbReference type="EMBL" id="MEX3595780.1"/>
    </source>
</evidence>
<evidence type="ECO:0000313" key="7">
    <source>
        <dbReference type="Proteomes" id="UP001558481"/>
    </source>
</evidence>
<evidence type="ECO:0000256" key="1">
    <source>
        <dbReference type="ARBA" id="ARBA00009437"/>
    </source>
</evidence>
<name>A0ABV3V4U3_9MICC</name>
<evidence type="ECO:0000256" key="2">
    <source>
        <dbReference type="ARBA" id="ARBA00023015"/>
    </source>
</evidence>
<keyword evidence="4" id="KW-0804">Transcription</keyword>
<dbReference type="Pfam" id="PF03466">
    <property type="entry name" value="LysR_substrate"/>
    <property type="match status" value="1"/>
</dbReference>
<keyword evidence="2" id="KW-0805">Transcription regulation</keyword>
<evidence type="ECO:0000259" key="5">
    <source>
        <dbReference type="PROSITE" id="PS50931"/>
    </source>
</evidence>
<dbReference type="SUPFAM" id="SSF46785">
    <property type="entry name" value="Winged helix' DNA-binding domain"/>
    <property type="match status" value="1"/>
</dbReference>
<comment type="similarity">
    <text evidence="1">Belongs to the LysR transcriptional regulatory family.</text>
</comment>
<sequence length="319" mass="35244">MKKSAGATSSNPAETEPQDTELARAAAMDFNLLVPLLAVIEEQSVTRAAQRVGLSQPAMSHALRRIRRMLKDDILIRRGNESLLTPRAKELLGPLKHLVRQSTTLVHEATFEPGTSHREITLALSTSTALVAGSDICRGISERAPNCTLRMITTANPSDSLFTQDNVDAILLPEAFTTRHPRARLYDDRWVVISGSSDLANGNALELLATLPHVMFDAPRISRPYQALHEHGVEYSVRTRINDNLLIPHLVSGRDLIALHRRSTAELMDPITDIHVAEFPLEIPSLGVDIVWNPWLQDDPFRQWLGGTLKTATASGYAH</sequence>
<dbReference type="Proteomes" id="UP001558481">
    <property type="component" value="Unassembled WGS sequence"/>
</dbReference>
<feature type="domain" description="HTH lysR-type" evidence="5">
    <location>
        <begin position="28"/>
        <end position="85"/>
    </location>
</feature>
<reference evidence="6 7" key="1">
    <citation type="journal article" date="2024" name="Fungal Genet. Biol.">
        <title>The porcine skin microbiome exhibits broad fungal antagonism.</title>
        <authorList>
            <person name="De La Cruz K.F."/>
            <person name="Townsend E.C."/>
            <person name="Alex Cheong J.Z."/>
            <person name="Salamzade R."/>
            <person name="Liu A."/>
            <person name="Sandstrom S."/>
            <person name="Davila E."/>
            <person name="Huang L."/>
            <person name="Xu K.H."/>
            <person name="Wu S.Y."/>
            <person name="Meudt J.J."/>
            <person name="Shanmuganayagam D."/>
            <person name="Gibson A.L.F."/>
            <person name="Kalan L.R."/>
        </authorList>
    </citation>
    <scope>NUCLEOTIDE SEQUENCE [LARGE SCALE GENOMIC DNA]</scope>
    <source>
        <strain evidence="6 7">LK2625</strain>
    </source>
</reference>
<organism evidence="6 7">
    <name type="scientific">Kocuria carniphila</name>
    <dbReference type="NCBI Taxonomy" id="262208"/>
    <lineage>
        <taxon>Bacteria</taxon>
        <taxon>Bacillati</taxon>
        <taxon>Actinomycetota</taxon>
        <taxon>Actinomycetes</taxon>
        <taxon>Micrococcales</taxon>
        <taxon>Micrococcaceae</taxon>
        <taxon>Kocuria</taxon>
    </lineage>
</organism>
<dbReference type="InterPro" id="IPR000847">
    <property type="entry name" value="LysR_HTH_N"/>
</dbReference>